<accession>A0A7G9R7G7</accession>
<organism evidence="1 2">
    <name type="scientific">Nocardioides mesophilus</name>
    <dbReference type="NCBI Taxonomy" id="433659"/>
    <lineage>
        <taxon>Bacteria</taxon>
        <taxon>Bacillati</taxon>
        <taxon>Actinomycetota</taxon>
        <taxon>Actinomycetes</taxon>
        <taxon>Propionibacteriales</taxon>
        <taxon>Nocardioidaceae</taxon>
        <taxon>Nocardioides</taxon>
    </lineage>
</organism>
<dbReference type="RefSeq" id="WP_187577378.1">
    <property type="nucleotide sequence ID" value="NZ_CP060713.1"/>
</dbReference>
<sequence>MGLISGLLTWPVAPVRGVVWVAEQVQAEAERQWYDPQRIQEELDALEARRQAGLITQAEAEEAEEALVQRLLEGPRHG</sequence>
<dbReference type="KEGG" id="nmes:H9L09_13250"/>
<name>A0A7G9R7G7_9ACTN</name>
<proteinExistence type="predicted"/>
<reference evidence="1 2" key="1">
    <citation type="submission" date="2020-08" db="EMBL/GenBank/DDBJ databases">
        <title>Genome sequence of Nocardioides mesophilus KACC 16243T.</title>
        <authorList>
            <person name="Hyun D.-W."/>
            <person name="Bae J.-W."/>
        </authorList>
    </citation>
    <scope>NUCLEOTIDE SEQUENCE [LARGE SCALE GENOMIC DNA]</scope>
    <source>
        <strain evidence="1 2">KACC 16243</strain>
    </source>
</reference>
<evidence type="ECO:0000313" key="2">
    <source>
        <dbReference type="Proteomes" id="UP000515947"/>
    </source>
</evidence>
<dbReference type="Pfam" id="PF05120">
    <property type="entry name" value="GvpG"/>
    <property type="match status" value="1"/>
</dbReference>
<dbReference type="InterPro" id="IPR007804">
    <property type="entry name" value="GvpG"/>
</dbReference>
<gene>
    <name evidence="1" type="ORF">H9L09_13250</name>
</gene>
<keyword evidence="2" id="KW-1185">Reference proteome</keyword>
<dbReference type="Proteomes" id="UP000515947">
    <property type="component" value="Chromosome"/>
</dbReference>
<evidence type="ECO:0000313" key="1">
    <source>
        <dbReference type="EMBL" id="QNN51542.1"/>
    </source>
</evidence>
<dbReference type="EMBL" id="CP060713">
    <property type="protein sequence ID" value="QNN51542.1"/>
    <property type="molecule type" value="Genomic_DNA"/>
</dbReference>
<dbReference type="AlphaFoldDB" id="A0A7G9R7G7"/>
<protein>
    <submittedName>
        <fullName evidence="1">Gas vesicle protein GvpG</fullName>
    </submittedName>
</protein>